<keyword evidence="3" id="KW-1185">Reference proteome</keyword>
<name>A0A821NRL4_9NEOP</name>
<gene>
    <name evidence="2" type="ORF">PMACD_LOCUS3021</name>
</gene>
<organism evidence="2 3">
    <name type="scientific">Pieris macdunnoughi</name>
    <dbReference type="NCBI Taxonomy" id="345717"/>
    <lineage>
        <taxon>Eukaryota</taxon>
        <taxon>Metazoa</taxon>
        <taxon>Ecdysozoa</taxon>
        <taxon>Arthropoda</taxon>
        <taxon>Hexapoda</taxon>
        <taxon>Insecta</taxon>
        <taxon>Pterygota</taxon>
        <taxon>Neoptera</taxon>
        <taxon>Endopterygota</taxon>
        <taxon>Lepidoptera</taxon>
        <taxon>Glossata</taxon>
        <taxon>Ditrysia</taxon>
        <taxon>Papilionoidea</taxon>
        <taxon>Pieridae</taxon>
        <taxon>Pierinae</taxon>
        <taxon>Pieris</taxon>
    </lineage>
</organism>
<sequence>MRFAVKFVLVTFMLSAVSAAQFSVSSTPYRRHRHTSPCHANVTHDRVLLKRVSLISKYIFTGKVHGVNTGNTTRVYKVNIRRVLKGDLNNIGITVGFGKAASLLFSDATILVQSSIDWKCRPLRVRTYAIFLTERNHGSDGNLVRLKLVVEPVLLTLRNIEIIEAAIKGEGY</sequence>
<dbReference type="OrthoDB" id="7411659at2759"/>
<proteinExistence type="predicted"/>
<evidence type="ECO:0000313" key="2">
    <source>
        <dbReference type="EMBL" id="CAF4793440.1"/>
    </source>
</evidence>
<evidence type="ECO:0000313" key="3">
    <source>
        <dbReference type="Proteomes" id="UP000663880"/>
    </source>
</evidence>
<comment type="caution">
    <text evidence="2">The sequence shown here is derived from an EMBL/GenBank/DDBJ whole genome shotgun (WGS) entry which is preliminary data.</text>
</comment>
<accession>A0A821NRL4</accession>
<feature type="signal peptide" evidence="1">
    <location>
        <begin position="1"/>
        <end position="19"/>
    </location>
</feature>
<reference evidence="2" key="1">
    <citation type="submission" date="2021-02" db="EMBL/GenBank/DDBJ databases">
        <authorList>
            <person name="Steward A R."/>
        </authorList>
    </citation>
    <scope>NUCLEOTIDE SEQUENCE</scope>
</reference>
<dbReference type="Gene3D" id="2.40.50.120">
    <property type="match status" value="1"/>
</dbReference>
<feature type="chain" id="PRO_5032395466" evidence="1">
    <location>
        <begin position="20"/>
        <end position="172"/>
    </location>
</feature>
<keyword evidence="1" id="KW-0732">Signal</keyword>
<dbReference type="AlphaFoldDB" id="A0A821NRL4"/>
<dbReference type="Proteomes" id="UP000663880">
    <property type="component" value="Unassembled WGS sequence"/>
</dbReference>
<protein>
    <submittedName>
        <fullName evidence="2">Uncharacterized protein</fullName>
    </submittedName>
</protein>
<dbReference type="EMBL" id="CAJOBZ010000005">
    <property type="protein sequence ID" value="CAF4793440.1"/>
    <property type="molecule type" value="Genomic_DNA"/>
</dbReference>
<evidence type="ECO:0000256" key="1">
    <source>
        <dbReference type="SAM" id="SignalP"/>
    </source>
</evidence>
<dbReference type="InterPro" id="IPR008993">
    <property type="entry name" value="TIMP-like_OB-fold"/>
</dbReference>